<dbReference type="CDD" id="cd00165">
    <property type="entry name" value="S4"/>
    <property type="match status" value="1"/>
</dbReference>
<keyword evidence="3 5" id="KW-0694">RNA-binding</keyword>
<comment type="similarity">
    <text evidence="5">Belongs to the RqcP family.</text>
</comment>
<dbReference type="EMBL" id="JANFXK010000030">
    <property type="protein sequence ID" value="MCQ4638467.1"/>
    <property type="molecule type" value="Genomic_DNA"/>
</dbReference>
<dbReference type="HAMAP" id="MF_00871">
    <property type="entry name" value="RqcP"/>
    <property type="match status" value="1"/>
</dbReference>
<evidence type="ECO:0000313" key="7">
    <source>
        <dbReference type="EMBL" id="MCQ4638467.1"/>
    </source>
</evidence>
<dbReference type="Proteomes" id="UP001524502">
    <property type="component" value="Unassembled WGS sequence"/>
</dbReference>
<accession>A0ABT1RTC4</accession>
<name>A0ABT1RTC4_9FIRM</name>
<keyword evidence="1 5" id="KW-0820">tRNA-binding</keyword>
<evidence type="ECO:0000256" key="1">
    <source>
        <dbReference type="ARBA" id="ARBA00022555"/>
    </source>
</evidence>
<dbReference type="InterPro" id="IPR025490">
    <property type="entry name" value="RqcP"/>
</dbReference>
<evidence type="ECO:0000259" key="6">
    <source>
        <dbReference type="SMART" id="SM00363"/>
    </source>
</evidence>
<dbReference type="InterPro" id="IPR002942">
    <property type="entry name" value="S4_RNA-bd"/>
</dbReference>
<protein>
    <recommendedName>
        <fullName evidence="5">RQC P-site tRNA stabilizing factor</fullName>
        <shortName evidence="5">RqcP</shortName>
    </recommendedName>
    <alternativeName>
        <fullName evidence="5">Ribosome-associated protein quality control protein P</fullName>
    </alternativeName>
</protein>
<dbReference type="Pfam" id="PF01479">
    <property type="entry name" value="S4"/>
    <property type="match status" value="1"/>
</dbReference>
<evidence type="ECO:0000256" key="2">
    <source>
        <dbReference type="ARBA" id="ARBA00022730"/>
    </source>
</evidence>
<evidence type="ECO:0000256" key="4">
    <source>
        <dbReference type="ARBA" id="ARBA00022917"/>
    </source>
</evidence>
<dbReference type="SUPFAM" id="SSF55174">
    <property type="entry name" value="Alpha-L RNA-binding motif"/>
    <property type="match status" value="1"/>
</dbReference>
<evidence type="ECO:0000256" key="5">
    <source>
        <dbReference type="HAMAP-Rule" id="MF_00871"/>
    </source>
</evidence>
<proteinExistence type="inferred from homology"/>
<organism evidence="7 8">
    <name type="scientific">Anaerovorax odorimutans</name>
    <dbReference type="NCBI Taxonomy" id="109327"/>
    <lineage>
        <taxon>Bacteria</taxon>
        <taxon>Bacillati</taxon>
        <taxon>Bacillota</taxon>
        <taxon>Clostridia</taxon>
        <taxon>Peptostreptococcales</taxon>
        <taxon>Anaerovoracaceae</taxon>
        <taxon>Anaerovorax</taxon>
    </lineage>
</organism>
<comment type="caution">
    <text evidence="7">The sequence shown here is derived from an EMBL/GenBank/DDBJ whole genome shotgun (WGS) entry which is preliminary data.</text>
</comment>
<keyword evidence="2 5" id="KW-0699">rRNA-binding</keyword>
<keyword evidence="8" id="KW-1185">Reference proteome</keyword>
<comment type="function">
    <text evidence="5">Key component of the ribosome quality control system (RQC), a ribosome-associated complex that mediates the extraction of incompletely synthesized nascent chains from stalled ribosomes and their subsequent degradation. RqcH recruits Ala-charged tRNA, and with RqcP directs the elongation of stalled nascent chains on 50S ribosomal subunits, leading to non-templated C-terminal alanine extensions (Ala tail). The Ala tail promotes nascent chain degradation. RqcP is associated with the translocation-like movement of the peptidyl-tRNA from the A-site into the P-site.</text>
</comment>
<feature type="domain" description="RNA-binding S4" evidence="6">
    <location>
        <begin position="1"/>
        <end position="62"/>
    </location>
</feature>
<dbReference type="PIRSF" id="PIRSF038881">
    <property type="entry name" value="RNAbp_HP1423"/>
    <property type="match status" value="1"/>
</dbReference>
<dbReference type="PROSITE" id="PS50889">
    <property type="entry name" value="S4"/>
    <property type="match status" value="1"/>
</dbReference>
<dbReference type="InterPro" id="IPR036986">
    <property type="entry name" value="S4_RNA-bd_sf"/>
</dbReference>
<reference evidence="7 8" key="1">
    <citation type="submission" date="2022-06" db="EMBL/GenBank/DDBJ databases">
        <title>Isolation of gut microbiota from human fecal samples.</title>
        <authorList>
            <person name="Pamer E.G."/>
            <person name="Barat B."/>
            <person name="Waligurski E."/>
            <person name="Medina S."/>
            <person name="Paddock L."/>
            <person name="Mostad J."/>
        </authorList>
    </citation>
    <scope>NUCLEOTIDE SEQUENCE [LARGE SCALE GENOMIC DNA]</scope>
    <source>
        <strain evidence="7 8">SL.3.17</strain>
    </source>
</reference>
<keyword evidence="4 5" id="KW-0648">Protein biosynthesis</keyword>
<gene>
    <name evidence="5" type="primary">rqcP</name>
    <name evidence="7" type="ORF">NE619_17185</name>
</gene>
<sequence>MRIDKFLKNSRLIKRRTVAKEACEQERILVNGKAAKPGTEIKEGDVIRIQFGNSSVTARVTKILDSCRKEDAPTMYEIIE</sequence>
<dbReference type="RefSeq" id="WP_256133669.1">
    <property type="nucleotide sequence ID" value="NZ_JANFXK010000030.1"/>
</dbReference>
<evidence type="ECO:0000256" key="3">
    <source>
        <dbReference type="ARBA" id="ARBA00022884"/>
    </source>
</evidence>
<comment type="subunit">
    <text evidence="5">Associates with stalled 50S ribosomal subunits. Binds to RqcH, 23S rRNA and the P-site tRNA. Does not require RqcH for association with 50S subunits.</text>
</comment>
<dbReference type="SMART" id="SM00363">
    <property type="entry name" value="S4"/>
    <property type="match status" value="1"/>
</dbReference>
<evidence type="ECO:0000313" key="8">
    <source>
        <dbReference type="Proteomes" id="UP001524502"/>
    </source>
</evidence>
<dbReference type="Gene3D" id="3.10.290.10">
    <property type="entry name" value="RNA-binding S4 domain"/>
    <property type="match status" value="1"/>
</dbReference>